<dbReference type="AlphaFoldDB" id="A0A2S9XDL5"/>
<accession>A0A2S9XDL5</accession>
<dbReference type="Gene3D" id="3.30.300.20">
    <property type="match status" value="1"/>
</dbReference>
<sequence>MYRALGENQPGGEGRITTLAATIPFDGSRGMGDQVPGPAHLLASALAACVLKNVERFGQLLPFEYERATAQVELERQDRPPQIVRASYRLEVHTEEPLSRCDLLLRNINKFGTISNTLARACPIEATLVAVRSSGAVEELEPGSPVGPKA</sequence>
<dbReference type="OrthoDB" id="9781312at2"/>
<keyword evidence="2" id="KW-1185">Reference proteome</keyword>
<evidence type="ECO:0000313" key="2">
    <source>
        <dbReference type="Proteomes" id="UP000237968"/>
    </source>
</evidence>
<dbReference type="EMBL" id="PVNK01000263">
    <property type="protein sequence ID" value="PRP90955.1"/>
    <property type="molecule type" value="Genomic_DNA"/>
</dbReference>
<dbReference type="InterPro" id="IPR036102">
    <property type="entry name" value="OsmC/Ohrsf"/>
</dbReference>
<comment type="caution">
    <text evidence="1">The sequence shown here is derived from an EMBL/GenBank/DDBJ whole genome shotgun (WGS) entry which is preliminary data.</text>
</comment>
<dbReference type="Proteomes" id="UP000237968">
    <property type="component" value="Unassembled WGS sequence"/>
</dbReference>
<protein>
    <submittedName>
        <fullName evidence="1">OsmC-like protein</fullName>
    </submittedName>
</protein>
<dbReference type="InterPro" id="IPR015946">
    <property type="entry name" value="KH_dom-like_a/b"/>
</dbReference>
<organism evidence="1 2">
    <name type="scientific">Enhygromyxa salina</name>
    <dbReference type="NCBI Taxonomy" id="215803"/>
    <lineage>
        <taxon>Bacteria</taxon>
        <taxon>Pseudomonadati</taxon>
        <taxon>Myxococcota</taxon>
        <taxon>Polyangia</taxon>
        <taxon>Nannocystales</taxon>
        <taxon>Nannocystaceae</taxon>
        <taxon>Enhygromyxa</taxon>
    </lineage>
</organism>
<evidence type="ECO:0000313" key="1">
    <source>
        <dbReference type="EMBL" id="PRP90955.1"/>
    </source>
</evidence>
<reference evidence="1 2" key="1">
    <citation type="submission" date="2018-03" db="EMBL/GenBank/DDBJ databases">
        <title>Draft Genome Sequences of the Obligatory Marine Myxobacteria Enhygromyxa salina SWB005.</title>
        <authorList>
            <person name="Poehlein A."/>
            <person name="Moghaddam J.A."/>
            <person name="Harms H."/>
            <person name="Alanjari M."/>
            <person name="Koenig G.M."/>
            <person name="Daniel R."/>
            <person name="Schaeberle T.F."/>
        </authorList>
    </citation>
    <scope>NUCLEOTIDE SEQUENCE [LARGE SCALE GENOMIC DNA]</scope>
    <source>
        <strain evidence="1 2">SWB005</strain>
    </source>
</reference>
<dbReference type="InterPro" id="IPR003718">
    <property type="entry name" value="OsmC/Ohr_fam"/>
</dbReference>
<dbReference type="RefSeq" id="WP_106395213.1">
    <property type="nucleotide sequence ID" value="NZ_PVNK01000263.1"/>
</dbReference>
<proteinExistence type="predicted"/>
<dbReference type="Pfam" id="PF02566">
    <property type="entry name" value="OsmC"/>
    <property type="match status" value="1"/>
</dbReference>
<dbReference type="SUPFAM" id="SSF82784">
    <property type="entry name" value="OsmC-like"/>
    <property type="match status" value="1"/>
</dbReference>
<gene>
    <name evidence="1" type="ORF">ENSA5_60300</name>
</gene>
<name>A0A2S9XDL5_9BACT</name>